<accession>A0A6N2T5J5</accession>
<feature type="transmembrane region" description="Helical" evidence="2">
    <location>
        <begin position="116"/>
        <end position="137"/>
    </location>
</feature>
<sequence length="138" mass="15854">MTEEEDYFGWTEASDADDIPSMEDDFAQPSDLPPKDDDSQIEKLPDDLGLESSSQPESKDMNMNMLLKAAGWHPFLHLFVRISNMLYGNYPEWQRPNVLAARHRCMFWYSWVSDQIVQWLCVLGVLAFIGATAYKALT</sequence>
<feature type="compositionally biased region" description="Basic and acidic residues" evidence="1">
    <location>
        <begin position="33"/>
        <end position="46"/>
    </location>
</feature>
<keyword evidence="2" id="KW-0812">Transmembrane</keyword>
<evidence type="ECO:0000256" key="2">
    <source>
        <dbReference type="SAM" id="Phobius"/>
    </source>
</evidence>
<dbReference type="EMBL" id="CACRSP010000004">
    <property type="protein sequence ID" value="VYT00710.1"/>
    <property type="molecule type" value="Genomic_DNA"/>
</dbReference>
<dbReference type="AlphaFoldDB" id="A0A6N2T5J5"/>
<evidence type="ECO:0000256" key="1">
    <source>
        <dbReference type="SAM" id="MobiDB-lite"/>
    </source>
</evidence>
<name>A0A6N2T5J5_9BIFI</name>
<protein>
    <submittedName>
        <fullName evidence="3">Uncharacterized protein</fullName>
    </submittedName>
</protein>
<gene>
    <name evidence="3" type="ORF">BDLFYP24_01831</name>
</gene>
<evidence type="ECO:0000313" key="3">
    <source>
        <dbReference type="EMBL" id="VYT00710.1"/>
    </source>
</evidence>
<proteinExistence type="predicted"/>
<feature type="compositionally biased region" description="Acidic residues" evidence="1">
    <location>
        <begin position="14"/>
        <end position="26"/>
    </location>
</feature>
<keyword evidence="2" id="KW-0472">Membrane</keyword>
<feature type="region of interest" description="Disordered" evidence="1">
    <location>
        <begin position="1"/>
        <end position="57"/>
    </location>
</feature>
<keyword evidence="2" id="KW-1133">Transmembrane helix</keyword>
<organism evidence="3">
    <name type="scientific">Bifidobacterium dentium</name>
    <dbReference type="NCBI Taxonomy" id="1689"/>
    <lineage>
        <taxon>Bacteria</taxon>
        <taxon>Bacillati</taxon>
        <taxon>Actinomycetota</taxon>
        <taxon>Actinomycetes</taxon>
        <taxon>Bifidobacteriales</taxon>
        <taxon>Bifidobacteriaceae</taxon>
        <taxon>Bifidobacterium</taxon>
    </lineage>
</organism>
<dbReference type="RefSeq" id="WP_156341613.1">
    <property type="nucleotide sequence ID" value="NZ_CACRSP010000004.1"/>
</dbReference>
<reference evidence="3" key="1">
    <citation type="submission" date="2019-11" db="EMBL/GenBank/DDBJ databases">
        <authorList>
            <person name="Feng L."/>
        </authorList>
    </citation>
    <scope>NUCLEOTIDE SEQUENCE</scope>
    <source>
        <strain evidence="3">BdentiumLFYP24</strain>
    </source>
</reference>